<protein>
    <submittedName>
        <fullName evidence="2">Uncharacterized protein</fullName>
    </submittedName>
</protein>
<feature type="region of interest" description="Disordered" evidence="1">
    <location>
        <begin position="217"/>
        <end position="245"/>
    </location>
</feature>
<keyword evidence="3" id="KW-1185">Reference proteome</keyword>
<feature type="non-terminal residue" evidence="2">
    <location>
        <position position="404"/>
    </location>
</feature>
<organism evidence="2 3">
    <name type="scientific">Mycteria americana</name>
    <name type="common">Wood stork</name>
    <dbReference type="NCBI Taxonomy" id="33587"/>
    <lineage>
        <taxon>Eukaryota</taxon>
        <taxon>Metazoa</taxon>
        <taxon>Chordata</taxon>
        <taxon>Craniata</taxon>
        <taxon>Vertebrata</taxon>
        <taxon>Euteleostomi</taxon>
        <taxon>Archelosauria</taxon>
        <taxon>Archosauria</taxon>
        <taxon>Dinosauria</taxon>
        <taxon>Saurischia</taxon>
        <taxon>Theropoda</taxon>
        <taxon>Coelurosauria</taxon>
        <taxon>Aves</taxon>
        <taxon>Neognathae</taxon>
        <taxon>Neoaves</taxon>
        <taxon>Aequornithes</taxon>
        <taxon>Ciconiiformes</taxon>
        <taxon>Ciconiidae</taxon>
        <taxon>Mycteria</taxon>
    </lineage>
</organism>
<dbReference type="Proteomes" id="UP001333110">
    <property type="component" value="Unassembled WGS sequence"/>
</dbReference>
<feature type="region of interest" description="Disordered" evidence="1">
    <location>
        <begin position="385"/>
        <end position="404"/>
    </location>
</feature>
<accession>A0AAN7S769</accession>
<gene>
    <name evidence="2" type="ORF">QYF61_014303</name>
</gene>
<comment type="caution">
    <text evidence="2">The sequence shown here is derived from an EMBL/GenBank/DDBJ whole genome shotgun (WGS) entry which is preliminary data.</text>
</comment>
<name>A0AAN7S769_MYCAM</name>
<sequence length="404" mass="43561">MTLLLKGDLIALYSYLKGGCREVGVGLFSQVTSNRTRGNGLKLRQGRFRLGIRKNFFTERVVRLPREVVEVTIPGTWGPSHRRQSSMNFSNVSPSHGLQFFMNCSSMGPPRCHKSCQQTCSGVGSSLSVGPQVLPGACSSVGFPWGHSLLRTSTCSSVGSSTGCRVDICSTVNLHGLQGDSLPHHGLHHGLQGISALVPEAPPPPPSSLTVIAQTRLERSQEGDPARLPPQNRSTKPRSGCPTQPQPFAATPALFGGSSNLHIAFADLSGARGELETARDFLARLREGLKPTTVSPAPLPHAEEDGTRTLLLTLVSIATTFASQEKLFEGTCTLTEWRMNMDTQQNRVMRDMGEELAKITQGSLSTPFSSPTGIPIALEQSVKRCEDSWHGEPGKPCQSPDERT</sequence>
<evidence type="ECO:0000313" key="2">
    <source>
        <dbReference type="EMBL" id="KAK4830930.1"/>
    </source>
</evidence>
<proteinExistence type="predicted"/>
<dbReference type="EMBL" id="JAUNZN010000001">
    <property type="protein sequence ID" value="KAK4830930.1"/>
    <property type="molecule type" value="Genomic_DNA"/>
</dbReference>
<evidence type="ECO:0000313" key="3">
    <source>
        <dbReference type="Proteomes" id="UP001333110"/>
    </source>
</evidence>
<reference evidence="2 3" key="1">
    <citation type="journal article" date="2023" name="J. Hered.">
        <title>Chromosome-level genome of the wood stork (Mycteria americana) provides insight into avian chromosome evolution.</title>
        <authorList>
            <person name="Flamio R. Jr."/>
            <person name="Ramstad K.M."/>
        </authorList>
    </citation>
    <scope>NUCLEOTIDE SEQUENCE [LARGE SCALE GENOMIC DNA]</scope>
    <source>
        <strain evidence="2">JAX WOST 10</strain>
    </source>
</reference>
<evidence type="ECO:0000256" key="1">
    <source>
        <dbReference type="SAM" id="MobiDB-lite"/>
    </source>
</evidence>
<dbReference type="AlphaFoldDB" id="A0AAN7S769"/>